<dbReference type="Pfam" id="PF05016">
    <property type="entry name" value="ParE_toxin"/>
    <property type="match status" value="1"/>
</dbReference>
<reference evidence="4 6" key="2">
    <citation type="submission" date="2020-08" db="EMBL/GenBank/DDBJ databases">
        <title>Sequencing the genomes of 1000 actinobacteria strains.</title>
        <authorList>
            <person name="Klenk H.-P."/>
        </authorList>
    </citation>
    <scope>NUCLEOTIDE SEQUENCE [LARGE SCALE GENOMIC DNA]</scope>
    <source>
        <strain evidence="4 6">DSM 21065</strain>
    </source>
</reference>
<comment type="similarity">
    <text evidence="1">Belongs to the RelE toxin family.</text>
</comment>
<keyword evidence="4" id="KW-0378">Hydrolase</keyword>
<dbReference type="OrthoDB" id="5326046at2"/>
<dbReference type="EMBL" id="JACHBQ010000001">
    <property type="protein sequence ID" value="MBB5639901.1"/>
    <property type="molecule type" value="Genomic_DNA"/>
</dbReference>
<dbReference type="RefSeq" id="WP_035838247.1">
    <property type="nucleotide sequence ID" value="NZ_JACHBQ010000001.1"/>
</dbReference>
<dbReference type="Gene3D" id="3.30.2310.20">
    <property type="entry name" value="RelE-like"/>
    <property type="match status" value="1"/>
</dbReference>
<keyword evidence="2" id="KW-1277">Toxin-antitoxin system</keyword>
<keyword evidence="5" id="KW-1185">Reference proteome</keyword>
<dbReference type="PANTHER" id="PTHR35601">
    <property type="entry name" value="TOXIN RELE"/>
    <property type="match status" value="1"/>
</dbReference>
<evidence type="ECO:0000313" key="3">
    <source>
        <dbReference type="EMBL" id="KGJ72307.1"/>
    </source>
</evidence>
<gene>
    <name evidence="4" type="ORF">BJ997_000449</name>
    <name evidence="3" type="ORF">GY21_16275</name>
</gene>
<evidence type="ECO:0000313" key="5">
    <source>
        <dbReference type="Proteomes" id="UP000029864"/>
    </source>
</evidence>
<dbReference type="EMBL" id="JPXF01000081">
    <property type="protein sequence ID" value="KGJ72307.1"/>
    <property type="molecule type" value="Genomic_DNA"/>
</dbReference>
<dbReference type="Proteomes" id="UP000561726">
    <property type="component" value="Unassembled WGS sequence"/>
</dbReference>
<evidence type="ECO:0000313" key="6">
    <source>
        <dbReference type="Proteomes" id="UP000561726"/>
    </source>
</evidence>
<dbReference type="Proteomes" id="UP000029864">
    <property type="component" value="Unassembled WGS sequence"/>
</dbReference>
<keyword evidence="4" id="KW-0255">Endonuclease</keyword>
<dbReference type="InterPro" id="IPR035093">
    <property type="entry name" value="RelE/ParE_toxin_dom_sf"/>
</dbReference>
<reference evidence="3 5" key="1">
    <citation type="submission" date="2014-08" db="EMBL/GenBank/DDBJ databases">
        <authorList>
            <person name="Sisinthy S."/>
        </authorList>
    </citation>
    <scope>NUCLEOTIDE SEQUENCE [LARGE SCALE GENOMIC DNA]</scope>
    <source>
        <strain evidence="3 5">RuG17</strain>
    </source>
</reference>
<dbReference type="SUPFAM" id="SSF143011">
    <property type="entry name" value="RelE-like"/>
    <property type="match status" value="1"/>
</dbReference>
<name>A0A099J440_9MICO</name>
<evidence type="ECO:0000256" key="2">
    <source>
        <dbReference type="ARBA" id="ARBA00022649"/>
    </source>
</evidence>
<proteinExistence type="inferred from homology"/>
<dbReference type="InterPro" id="IPR007712">
    <property type="entry name" value="RelE/ParE_toxin"/>
</dbReference>
<evidence type="ECO:0000256" key="1">
    <source>
        <dbReference type="ARBA" id="ARBA00006226"/>
    </source>
</evidence>
<dbReference type="AlphaFoldDB" id="A0A099J440"/>
<dbReference type="GO" id="GO:0004519">
    <property type="term" value="F:endonuclease activity"/>
    <property type="evidence" value="ECO:0007669"/>
    <property type="project" value="UniProtKB-KW"/>
</dbReference>
<protein>
    <submittedName>
        <fullName evidence="4">mRNA-degrading endonuclease RelE of RelBE toxin-antitoxin system</fullName>
    </submittedName>
</protein>
<keyword evidence="4" id="KW-0540">Nuclease</keyword>
<dbReference type="PANTHER" id="PTHR35601:SF1">
    <property type="entry name" value="TOXIN RELE"/>
    <property type="match status" value="1"/>
</dbReference>
<dbReference type="eggNOG" id="COG2026">
    <property type="taxonomic scope" value="Bacteria"/>
</dbReference>
<evidence type="ECO:0000313" key="4">
    <source>
        <dbReference type="EMBL" id="MBB5639901.1"/>
    </source>
</evidence>
<organism evidence="3 5">
    <name type="scientific">Cryobacterium roopkundense</name>
    <dbReference type="NCBI Taxonomy" id="1001240"/>
    <lineage>
        <taxon>Bacteria</taxon>
        <taxon>Bacillati</taxon>
        <taxon>Actinomycetota</taxon>
        <taxon>Actinomycetes</taxon>
        <taxon>Micrococcales</taxon>
        <taxon>Microbacteriaceae</taxon>
        <taxon>Cryobacterium</taxon>
    </lineage>
</organism>
<dbReference type="STRING" id="1001240.GY21_16275"/>
<accession>A0A099J440</accession>
<sequence length="100" mass="11079">MTADEPFDVRLTGPAVRSLERLPAKLADAVLRFCDGPLADNPLRVTKPLGVELEGMRSGYVGIAYRVLVRIDEHANIVYVLRIVHRADVYGPRRPVESPA</sequence>
<comment type="caution">
    <text evidence="3">The sequence shown here is derived from an EMBL/GenBank/DDBJ whole genome shotgun (WGS) entry which is preliminary data.</text>
</comment>